<keyword evidence="2" id="KW-1185">Reference proteome</keyword>
<dbReference type="EMBL" id="ML769434">
    <property type="protein sequence ID" value="KAE9402520.1"/>
    <property type="molecule type" value="Genomic_DNA"/>
</dbReference>
<dbReference type="Proteomes" id="UP000799118">
    <property type="component" value="Unassembled WGS sequence"/>
</dbReference>
<sequence length="288" mass="32346">MSLANKAFASSIRSIDLQSRHRFSTQMLLYLPHYLPNLSQINSMSSSMLDDEPLDTAAKSHLVPTTFTFGSLALQINLDEETISDGRGLTALEEHLSRDVRLRHLRIESNRFETELLNQSFGEHKFAGLCELTIQLDAHPISLSWLPEFSRGHPLLKKISFADAITNAQPLAQDVFKCKPIIPFIEPFLRNEGLDGTTYIRGFAVSRAEPSSAWRVSGMHLYICGEWSSGRLLNVVHSSFPRISKLTIDTGDTTCPSDELVDPLPPCSRSIFWTLKTKKLALMSWKSL</sequence>
<dbReference type="AlphaFoldDB" id="A0A6A4HXR9"/>
<protein>
    <submittedName>
        <fullName evidence="1">Uncharacterized protein</fullName>
    </submittedName>
</protein>
<evidence type="ECO:0000313" key="2">
    <source>
        <dbReference type="Proteomes" id="UP000799118"/>
    </source>
</evidence>
<accession>A0A6A4HXR9</accession>
<evidence type="ECO:0000313" key="1">
    <source>
        <dbReference type="EMBL" id="KAE9402520.1"/>
    </source>
</evidence>
<reference evidence="1" key="1">
    <citation type="journal article" date="2019" name="Environ. Microbiol.">
        <title>Fungal ecological strategies reflected in gene transcription - a case study of two litter decomposers.</title>
        <authorList>
            <person name="Barbi F."/>
            <person name="Kohler A."/>
            <person name="Barry K."/>
            <person name="Baskaran P."/>
            <person name="Daum C."/>
            <person name="Fauchery L."/>
            <person name="Ihrmark K."/>
            <person name="Kuo A."/>
            <person name="LaButti K."/>
            <person name="Lipzen A."/>
            <person name="Morin E."/>
            <person name="Grigoriev I.V."/>
            <person name="Henrissat B."/>
            <person name="Lindahl B."/>
            <person name="Martin F."/>
        </authorList>
    </citation>
    <scope>NUCLEOTIDE SEQUENCE</scope>
    <source>
        <strain evidence="1">JB14</strain>
    </source>
</reference>
<proteinExistence type="predicted"/>
<gene>
    <name evidence="1" type="ORF">BT96DRAFT_918197</name>
</gene>
<name>A0A6A4HXR9_9AGAR</name>
<organism evidence="1 2">
    <name type="scientific">Gymnopus androsaceus JB14</name>
    <dbReference type="NCBI Taxonomy" id="1447944"/>
    <lineage>
        <taxon>Eukaryota</taxon>
        <taxon>Fungi</taxon>
        <taxon>Dikarya</taxon>
        <taxon>Basidiomycota</taxon>
        <taxon>Agaricomycotina</taxon>
        <taxon>Agaricomycetes</taxon>
        <taxon>Agaricomycetidae</taxon>
        <taxon>Agaricales</taxon>
        <taxon>Marasmiineae</taxon>
        <taxon>Omphalotaceae</taxon>
        <taxon>Gymnopus</taxon>
    </lineage>
</organism>